<dbReference type="AlphaFoldDB" id="A0A2R5G1H4"/>
<gene>
    <name evidence="2" type="ORF">FCC1311_003672</name>
</gene>
<reference evidence="2 3" key="1">
    <citation type="submission" date="2017-12" db="EMBL/GenBank/DDBJ databases">
        <title>Sequencing, de novo assembly and annotation of complete genome of a new Thraustochytrid species, strain FCC1311.</title>
        <authorList>
            <person name="Sedici K."/>
            <person name="Godart F."/>
            <person name="Aiese Cigliano R."/>
            <person name="Sanseverino W."/>
            <person name="Barakat M."/>
            <person name="Ortet P."/>
            <person name="Marechal E."/>
            <person name="Cagnac O."/>
            <person name="Amato A."/>
        </authorList>
    </citation>
    <scope>NUCLEOTIDE SEQUENCE [LARGE SCALE GENOMIC DNA]</scope>
</reference>
<name>A0A2R5G1H4_9STRA</name>
<keyword evidence="3" id="KW-1185">Reference proteome</keyword>
<dbReference type="InParanoid" id="A0A2R5G1H4"/>
<sequence length="120" mass="13199">MSDFWSRTKSGLADARDASKRTAQRTKLKAEIELLRRKQTKLKHEFGVEVFAFWDDQVKRDAVYASYKAKIDELAKSVQSKQAEIDQLGGAQESSSAQEGTAQTPPPPATGSAAPSLDEI</sequence>
<dbReference type="Proteomes" id="UP000241890">
    <property type="component" value="Unassembled WGS sequence"/>
</dbReference>
<accession>A0A2R5G1H4</accession>
<evidence type="ECO:0000313" key="3">
    <source>
        <dbReference type="Proteomes" id="UP000241890"/>
    </source>
</evidence>
<comment type="caution">
    <text evidence="2">The sequence shown here is derived from an EMBL/GenBank/DDBJ whole genome shotgun (WGS) entry which is preliminary data.</text>
</comment>
<proteinExistence type="predicted"/>
<feature type="region of interest" description="Disordered" evidence="1">
    <location>
        <begin position="1"/>
        <end position="23"/>
    </location>
</feature>
<evidence type="ECO:0000313" key="2">
    <source>
        <dbReference type="EMBL" id="GBG24149.1"/>
    </source>
</evidence>
<evidence type="ECO:0000256" key="1">
    <source>
        <dbReference type="SAM" id="MobiDB-lite"/>
    </source>
</evidence>
<organism evidence="2 3">
    <name type="scientific">Hondaea fermentalgiana</name>
    <dbReference type="NCBI Taxonomy" id="2315210"/>
    <lineage>
        <taxon>Eukaryota</taxon>
        <taxon>Sar</taxon>
        <taxon>Stramenopiles</taxon>
        <taxon>Bigyra</taxon>
        <taxon>Labyrinthulomycetes</taxon>
        <taxon>Thraustochytrida</taxon>
        <taxon>Thraustochytriidae</taxon>
        <taxon>Hondaea</taxon>
    </lineage>
</organism>
<dbReference type="EMBL" id="BEYU01000004">
    <property type="protein sequence ID" value="GBG24149.1"/>
    <property type="molecule type" value="Genomic_DNA"/>
</dbReference>
<feature type="compositionally biased region" description="Low complexity" evidence="1">
    <location>
        <begin position="110"/>
        <end position="120"/>
    </location>
</feature>
<protein>
    <submittedName>
        <fullName evidence="2">Uncharacterized protein</fullName>
    </submittedName>
</protein>
<feature type="region of interest" description="Disordered" evidence="1">
    <location>
        <begin position="81"/>
        <end position="120"/>
    </location>
</feature>